<evidence type="ECO:0000313" key="2">
    <source>
        <dbReference type="EMBL" id="VVE05012.1"/>
    </source>
</evidence>
<organism evidence="2 3">
    <name type="scientific">Pandoraea terrae</name>
    <dbReference type="NCBI Taxonomy" id="1537710"/>
    <lineage>
        <taxon>Bacteria</taxon>
        <taxon>Pseudomonadati</taxon>
        <taxon>Pseudomonadota</taxon>
        <taxon>Betaproteobacteria</taxon>
        <taxon>Burkholderiales</taxon>
        <taxon>Burkholderiaceae</taxon>
        <taxon>Pandoraea</taxon>
    </lineage>
</organism>
<feature type="domain" description="ChrR-like cupin" evidence="1">
    <location>
        <begin position="12"/>
        <end position="92"/>
    </location>
</feature>
<dbReference type="InterPro" id="IPR011051">
    <property type="entry name" value="RmlC_Cupin_sf"/>
</dbReference>
<dbReference type="SUPFAM" id="SSF51182">
    <property type="entry name" value="RmlC-like cupins"/>
    <property type="match status" value="1"/>
</dbReference>
<dbReference type="EMBL" id="CABPRZ010000008">
    <property type="protein sequence ID" value="VVE05012.1"/>
    <property type="molecule type" value="Genomic_DNA"/>
</dbReference>
<keyword evidence="3" id="KW-1185">Reference proteome</keyword>
<proteinExistence type="predicted"/>
<reference evidence="2 3" key="1">
    <citation type="submission" date="2019-08" db="EMBL/GenBank/DDBJ databases">
        <authorList>
            <person name="Peeters C."/>
        </authorList>
    </citation>
    <scope>NUCLEOTIDE SEQUENCE [LARGE SCALE GENOMIC DNA]</scope>
    <source>
        <strain evidence="2 3">LMG 30175</strain>
    </source>
</reference>
<evidence type="ECO:0000313" key="3">
    <source>
        <dbReference type="Proteomes" id="UP000414233"/>
    </source>
</evidence>
<accession>A0A5E4UYB3</accession>
<protein>
    <submittedName>
        <fullName evidence="2">Anti-Sigm factor, ChrR</fullName>
    </submittedName>
</protein>
<dbReference type="Pfam" id="PF12973">
    <property type="entry name" value="Cupin_7"/>
    <property type="match status" value="1"/>
</dbReference>
<dbReference type="InterPro" id="IPR014710">
    <property type="entry name" value="RmlC-like_jellyroll"/>
</dbReference>
<gene>
    <name evidence="2" type="ORF">PTE30175_02262</name>
</gene>
<evidence type="ECO:0000259" key="1">
    <source>
        <dbReference type="Pfam" id="PF12973"/>
    </source>
</evidence>
<sequence length="99" mass="10922">MKIGDSLLPCFWWIPVANDESGAWQSYWMRMDPGARSPQHIHESTELLLVTQGVFTDGDNESYGPGEIVVYAAGSDHSSYSTEGCIALVVTRTSSRLLK</sequence>
<name>A0A5E4UYB3_9BURK</name>
<dbReference type="AlphaFoldDB" id="A0A5E4UYB3"/>
<dbReference type="Proteomes" id="UP000414233">
    <property type="component" value="Unassembled WGS sequence"/>
</dbReference>
<dbReference type="Gene3D" id="2.60.120.10">
    <property type="entry name" value="Jelly Rolls"/>
    <property type="match status" value="1"/>
</dbReference>
<dbReference type="InterPro" id="IPR025979">
    <property type="entry name" value="ChrR-like_cupin_dom"/>
</dbReference>